<organism evidence="2 3">
    <name type="scientific">Bradyrhizobium ontarionense</name>
    <dbReference type="NCBI Taxonomy" id="2898149"/>
    <lineage>
        <taxon>Bacteria</taxon>
        <taxon>Pseudomonadati</taxon>
        <taxon>Pseudomonadota</taxon>
        <taxon>Alphaproteobacteria</taxon>
        <taxon>Hyphomicrobiales</taxon>
        <taxon>Nitrobacteraceae</taxon>
        <taxon>Bradyrhizobium</taxon>
    </lineage>
</organism>
<keyword evidence="3" id="KW-1185">Reference proteome</keyword>
<dbReference type="Pfam" id="PF13676">
    <property type="entry name" value="TIR_2"/>
    <property type="match status" value="1"/>
</dbReference>
<feature type="domain" description="AAA+ ATPase" evidence="1">
    <location>
        <begin position="196"/>
        <end position="328"/>
    </location>
</feature>
<dbReference type="SUPFAM" id="SSF48371">
    <property type="entry name" value="ARM repeat"/>
    <property type="match status" value="1"/>
</dbReference>
<accession>A0ABY3R6Q7</accession>
<dbReference type="Gene3D" id="3.40.50.300">
    <property type="entry name" value="P-loop containing nucleotide triphosphate hydrolases"/>
    <property type="match status" value="1"/>
</dbReference>
<dbReference type="Gene3D" id="1.25.10.10">
    <property type="entry name" value="Leucine-rich Repeat Variant"/>
    <property type="match status" value="1"/>
</dbReference>
<dbReference type="Gene3D" id="3.40.50.10140">
    <property type="entry name" value="Toll/interleukin-1 receptor homology (TIR) domain"/>
    <property type="match status" value="1"/>
</dbReference>
<dbReference type="SUPFAM" id="SSF52200">
    <property type="entry name" value="Toll/Interleukin receptor TIR domain"/>
    <property type="match status" value="1"/>
</dbReference>
<dbReference type="SMART" id="SM00382">
    <property type="entry name" value="AAA"/>
    <property type="match status" value="1"/>
</dbReference>
<dbReference type="PANTHER" id="PTHR35205">
    <property type="entry name" value="NB-ARC AND TPR DOMAIN PROTEIN"/>
    <property type="match status" value="1"/>
</dbReference>
<proteinExistence type="predicted"/>
<gene>
    <name evidence="2" type="ORF">LQG66_27525</name>
</gene>
<dbReference type="RefSeq" id="WP_231318788.1">
    <property type="nucleotide sequence ID" value="NZ_CP088156.1"/>
</dbReference>
<dbReference type="InterPro" id="IPR003593">
    <property type="entry name" value="AAA+_ATPase"/>
</dbReference>
<name>A0ABY3R6Q7_9BRAD</name>
<dbReference type="InterPro" id="IPR035897">
    <property type="entry name" value="Toll_tir_struct_dom_sf"/>
</dbReference>
<dbReference type="Proteomes" id="UP001431010">
    <property type="component" value="Chromosome"/>
</dbReference>
<dbReference type="InterPro" id="IPR000157">
    <property type="entry name" value="TIR_dom"/>
</dbReference>
<evidence type="ECO:0000259" key="1">
    <source>
        <dbReference type="SMART" id="SM00382"/>
    </source>
</evidence>
<dbReference type="InterPro" id="IPR016024">
    <property type="entry name" value="ARM-type_fold"/>
</dbReference>
<reference evidence="2" key="1">
    <citation type="journal article" date="2024" name="Antonie Van Leeuwenhoek">
        <title>Bradyrhizobium ontarionense sp. nov., a novel bacterial symbiont isolated from Aeschynomene indica (Indian jointvetch), harbours photosynthesis, nitrogen fixation and nitrous oxide (N2O) reductase genes.</title>
        <authorList>
            <person name="Bromfield E.S.P."/>
            <person name="Cloutier S."/>
        </authorList>
    </citation>
    <scope>NUCLEOTIDE SEQUENCE</scope>
    <source>
        <strain evidence="2">A19</strain>
    </source>
</reference>
<sequence>MADIFISHTSSTENDRRWAFWIGRTLTALGHVVHLDAWELNVGDNIPAWVFDRHDAADHILLVLSKAYLQRPYPLFEWTSALHASINGRRRFVLPVRIEPIELPTSLASLRSCDLFGVGESDAYALLEAMFRPAGPPPAHETVFPGQQDADVPRNPFPGARLRAISNIKVDVPYHFLGRDPDLKRIEKAMIRRQGSASIVVLHGLRGVGKTTLAAAYAEARQLDYSVTWWINADDVVSMRADLVALGLRLGWVSPGEDADAAFARVRDRLADADERTLLVYDNAGAWNDLKPFVQRKGSAHVLVTSNARDWSEITRPLQIKVWSPDIGAKYLLARNGRAEDRTPAERLAARALADEFGGLPLAHVQAAAFDAATSCGYVHYLEEFRKRPEIVIEAETSVEYYNGRTIAKTFGMAIDAAAERHPASGVLIAYAALLAPDPIPLTLFSAARQAFGAPLASLHEPELDQAIAALLAFALIDRTRVPDERDPAVVTDCIRLHRLVRLVSASRWSEPCGGLPSRDTALDQLVVAFGLVYPKDVRRSPQVWRLFPHIVEVLRTLVKENSAASARAILDELTRLVVMALRVSEDKKRAGKLIPEYLVTVLGDFYEIEPLKQPIRLLIENHREIWPRLQEQFLATNNLVLRYATAGALASVHLDDASIVTAAQLTALVKHRGLNEFEVGGYALAQVYAYAPERIDPAVLAAWAGRTEYTGRAILGHLLINLALRRPVVFDQHEPAGSAGLWQPVWDFHQIDIDTIEAIGLFRAVPRCPPSSTASNAVRADFDDLVAVEAAIADFLAAARSVPIVRIMADYWELGRNVDLIAEAEDALAGLTIADLGELMRLLFSHPVWLVGETAASTLARLIEAESRLLEVVEALLDIPAWRVRYGASEAAFILSEKHPGPFLRAVRRFYSDPNCRLRGLCAENLGSFILKADAAARVALLSDFKPAYDAWLGDEDCYVLEHVFHFIGTLHRRGLDVAALLPAQLSRLLAGAGQWYSWDRSRFLCHLEARKAVLRAADGRSAGDPCVKGRGQGA</sequence>
<dbReference type="PANTHER" id="PTHR35205:SF1">
    <property type="entry name" value="ZU5 DOMAIN-CONTAINING PROTEIN"/>
    <property type="match status" value="1"/>
</dbReference>
<dbReference type="InterPro" id="IPR027417">
    <property type="entry name" value="P-loop_NTPase"/>
</dbReference>
<evidence type="ECO:0000313" key="2">
    <source>
        <dbReference type="EMBL" id="UFZ02976.1"/>
    </source>
</evidence>
<dbReference type="EMBL" id="CP088156">
    <property type="protein sequence ID" value="UFZ02976.1"/>
    <property type="molecule type" value="Genomic_DNA"/>
</dbReference>
<dbReference type="SUPFAM" id="SSF52540">
    <property type="entry name" value="P-loop containing nucleoside triphosphate hydrolases"/>
    <property type="match status" value="1"/>
</dbReference>
<evidence type="ECO:0000313" key="3">
    <source>
        <dbReference type="Proteomes" id="UP001431010"/>
    </source>
</evidence>
<protein>
    <submittedName>
        <fullName evidence="2">TIR domain-containing protein</fullName>
    </submittedName>
</protein>
<dbReference type="InterPro" id="IPR011989">
    <property type="entry name" value="ARM-like"/>
</dbReference>